<evidence type="ECO:0000256" key="1">
    <source>
        <dbReference type="SAM" id="SignalP"/>
    </source>
</evidence>
<evidence type="ECO:0000313" key="2">
    <source>
        <dbReference type="EMBL" id="NMP26444.1"/>
    </source>
</evidence>
<protein>
    <submittedName>
        <fullName evidence="2">Gluconate 2-dehydrogenase subunit 3 family protein</fullName>
    </submittedName>
</protein>
<dbReference type="PROSITE" id="PS51318">
    <property type="entry name" value="TAT"/>
    <property type="match status" value="1"/>
</dbReference>
<feature type="signal peptide" evidence="1">
    <location>
        <begin position="1"/>
        <end position="32"/>
    </location>
</feature>
<dbReference type="Pfam" id="PF13618">
    <property type="entry name" value="Gluconate_2-dh3"/>
    <property type="match status" value="1"/>
</dbReference>
<dbReference type="EMBL" id="JAADJU010000003">
    <property type="protein sequence ID" value="NMP26444.1"/>
    <property type="molecule type" value="Genomic_DNA"/>
</dbReference>
<accession>A0A848MJJ1</accession>
<dbReference type="InterPro" id="IPR006311">
    <property type="entry name" value="TAT_signal"/>
</dbReference>
<keyword evidence="1" id="KW-0732">Signal</keyword>
<dbReference type="Proteomes" id="UP000585363">
    <property type="component" value="Unassembled WGS sequence"/>
</dbReference>
<name>A0A848MJJ1_9GAMM</name>
<dbReference type="InterPro" id="IPR027056">
    <property type="entry name" value="Gluconate_2DH_su3"/>
</dbReference>
<reference evidence="2 3" key="1">
    <citation type="submission" date="2020-01" db="EMBL/GenBank/DDBJ databases">
        <authorList>
            <person name="Lee S.D."/>
        </authorList>
    </citation>
    <scope>NUCLEOTIDE SEQUENCE [LARGE SCALE GENOMIC DNA]</scope>
    <source>
        <strain evidence="2 3">SAP-1</strain>
    </source>
</reference>
<organism evidence="2 3">
    <name type="scientific">Rouxiella aceris</name>
    <dbReference type="NCBI Taxonomy" id="2703884"/>
    <lineage>
        <taxon>Bacteria</taxon>
        <taxon>Pseudomonadati</taxon>
        <taxon>Pseudomonadota</taxon>
        <taxon>Gammaproteobacteria</taxon>
        <taxon>Enterobacterales</taxon>
        <taxon>Yersiniaceae</taxon>
        <taxon>Rouxiella</taxon>
    </lineage>
</organism>
<proteinExistence type="predicted"/>
<comment type="caution">
    <text evidence="2">The sequence shown here is derived from an EMBL/GenBank/DDBJ whole genome shotgun (WGS) entry which is preliminary data.</text>
</comment>
<reference evidence="2 3" key="2">
    <citation type="submission" date="2020-06" db="EMBL/GenBank/DDBJ databases">
        <title>Polyphasic characterization of a Rahnella strain isolated from tree sap.</title>
        <authorList>
            <person name="Kim I.S."/>
        </authorList>
    </citation>
    <scope>NUCLEOTIDE SEQUENCE [LARGE SCALE GENOMIC DNA]</scope>
    <source>
        <strain evidence="2 3">SAP-1</strain>
    </source>
</reference>
<gene>
    <name evidence="2" type="ORF">GW590_06130</name>
</gene>
<keyword evidence="3" id="KW-1185">Reference proteome</keyword>
<sequence>MSKKTLPGVTRRQILSFSAASAVLGAAKAANAVSLKGTPVWSPFDNSPPPQIDSDGWVFFNDAEAATVEAIVDRLVPADNLSIGGKEAGCAVFIDRQLAGFYGTFERLYMQGPFQPGTPEQGDQSPLVPQQRYRLGLAALEEYSQSTYKKSFKDLAGEQQDEVLSGLENGKIALDQPRFKHQIDGKLFFAIVLKNTMEGFFADPIYGGNRNMVSWKMLGFPGARYDYREYIGKHNQKLDLEPLSISGGDAWKIAKS</sequence>
<evidence type="ECO:0000313" key="3">
    <source>
        <dbReference type="Proteomes" id="UP000585363"/>
    </source>
</evidence>
<feature type="chain" id="PRO_5032403990" evidence="1">
    <location>
        <begin position="33"/>
        <end position="256"/>
    </location>
</feature>
<dbReference type="AlphaFoldDB" id="A0A848MJJ1"/>
<dbReference type="RefSeq" id="WP_169402152.1">
    <property type="nucleotide sequence ID" value="NZ_JAADJU010000003.1"/>
</dbReference>